<feature type="region of interest" description="Disordered" evidence="1">
    <location>
        <begin position="1"/>
        <end position="113"/>
    </location>
</feature>
<evidence type="ECO:0000313" key="4">
    <source>
        <dbReference type="Proteomes" id="UP000440367"/>
    </source>
</evidence>
<evidence type="ECO:0000259" key="2">
    <source>
        <dbReference type="Pfam" id="PF25273"/>
    </source>
</evidence>
<dbReference type="PANTHER" id="PTHR34415:SF1">
    <property type="entry name" value="INTEGRASE CATALYTIC DOMAIN-CONTAINING PROTEIN"/>
    <property type="match status" value="1"/>
</dbReference>
<feature type="compositionally biased region" description="Basic and acidic residues" evidence="1">
    <location>
        <begin position="1"/>
        <end position="10"/>
    </location>
</feature>
<dbReference type="Proteomes" id="UP000440367">
    <property type="component" value="Unassembled WGS sequence"/>
</dbReference>
<feature type="compositionally biased region" description="Acidic residues" evidence="1">
    <location>
        <begin position="78"/>
        <end position="88"/>
    </location>
</feature>
<name>A0A6A4AFV2_9STRA</name>
<feature type="compositionally biased region" description="Basic and acidic residues" evidence="1">
    <location>
        <begin position="28"/>
        <end position="48"/>
    </location>
</feature>
<accession>A0A6A4AFV2</accession>
<feature type="domain" description="DUF7869" evidence="2">
    <location>
        <begin position="215"/>
        <end position="359"/>
    </location>
</feature>
<feature type="compositionally biased region" description="Low complexity" evidence="1">
    <location>
        <begin position="16"/>
        <end position="27"/>
    </location>
</feature>
<reference evidence="3 4" key="1">
    <citation type="submission" date="2018-08" db="EMBL/GenBank/DDBJ databases">
        <title>Genomic investigation of the strawberry pathogen Phytophthora fragariae indicates pathogenicity is determined by transcriptional variation in three key races.</title>
        <authorList>
            <person name="Adams T.M."/>
            <person name="Armitage A.D."/>
            <person name="Sobczyk M.K."/>
            <person name="Bates H.J."/>
            <person name="Dunwell J.M."/>
            <person name="Nellist C.F."/>
            <person name="Harrison R.J."/>
        </authorList>
    </citation>
    <scope>NUCLEOTIDE SEQUENCE [LARGE SCALE GENOMIC DNA]</scope>
    <source>
        <strain evidence="3 4">BC-1</strain>
    </source>
</reference>
<sequence>MQTPQPHDDSAPPTSPLAAATPPARAGADADQHQEDPQPRDAVAHCSEDDGGVSPSDSQACSENKGAGSERGSSSSEERDDSGDEDFSLESSAGDSDEDAFTEASALSTDESEEDLSNFLLDVDLNTQVTELIQSDPCESGCARARQDFCSSDHAVIVMDYSQNLTIPSVSNTPSQWYFCFLFSVSCFGIYYENDGVQTNYIYDESTSGKGSDQINSMLAHFIETKLGPAGKTKLTVYADNCSGQNKNNYVIKFLLTLVYMGVFEHVDYKFFVKDHTKNSCDRGFGHIRKNMATAECWTMAHVIEAVNAAASNSVTVHVPRGSELFKSYKSVLTELYKRLDGVQKYQIFSIDSAKPGVVACKKGPDSDAVEQDLRRKIDGILTAKEKVVRIMIDHVEVLPPPPPAINPEKRDQMYKTIRPYVPDEFQNDTLYAKPSEEEGAASKTQKQARLAHRAATGAAAKKNQEGRGMAADSPDTEPYEKKKPAQKKTAAPSKKAADKPKKRKSPATPDAEEE</sequence>
<proteinExistence type="predicted"/>
<organism evidence="3 4">
    <name type="scientific">Phytophthora fragariae</name>
    <dbReference type="NCBI Taxonomy" id="53985"/>
    <lineage>
        <taxon>Eukaryota</taxon>
        <taxon>Sar</taxon>
        <taxon>Stramenopiles</taxon>
        <taxon>Oomycota</taxon>
        <taxon>Peronosporomycetes</taxon>
        <taxon>Peronosporales</taxon>
        <taxon>Peronosporaceae</taxon>
        <taxon>Phytophthora</taxon>
    </lineage>
</organism>
<dbReference type="PANTHER" id="PTHR34415">
    <property type="entry name" value="INTEGRASE CATALYTIC DOMAIN-CONTAINING PROTEIN"/>
    <property type="match status" value="1"/>
</dbReference>
<evidence type="ECO:0000313" key="3">
    <source>
        <dbReference type="EMBL" id="KAE9256678.1"/>
    </source>
</evidence>
<evidence type="ECO:0000256" key="1">
    <source>
        <dbReference type="SAM" id="MobiDB-lite"/>
    </source>
</evidence>
<protein>
    <recommendedName>
        <fullName evidence="2">DUF7869 domain-containing protein</fullName>
    </recommendedName>
</protein>
<dbReference type="Pfam" id="PF25273">
    <property type="entry name" value="DUF7869"/>
    <property type="match status" value="1"/>
</dbReference>
<comment type="caution">
    <text evidence="3">The sequence shown here is derived from an EMBL/GenBank/DDBJ whole genome shotgun (WGS) entry which is preliminary data.</text>
</comment>
<feature type="region of interest" description="Disordered" evidence="1">
    <location>
        <begin position="435"/>
        <end position="515"/>
    </location>
</feature>
<gene>
    <name evidence="3" type="ORF">PF002_g1741</name>
</gene>
<dbReference type="InterPro" id="IPR057191">
    <property type="entry name" value="DUF7869"/>
</dbReference>
<dbReference type="EMBL" id="QXGD01000042">
    <property type="protein sequence ID" value="KAE9256678.1"/>
    <property type="molecule type" value="Genomic_DNA"/>
</dbReference>
<dbReference type="AlphaFoldDB" id="A0A6A4AFV2"/>